<dbReference type="CDD" id="cd00067">
    <property type="entry name" value="GAL4"/>
    <property type="match status" value="1"/>
</dbReference>
<evidence type="ECO:0000259" key="5">
    <source>
        <dbReference type="PROSITE" id="PS50048"/>
    </source>
</evidence>
<evidence type="ECO:0000256" key="2">
    <source>
        <dbReference type="ARBA" id="ARBA00023242"/>
    </source>
</evidence>
<dbReference type="SMART" id="SM00066">
    <property type="entry name" value="GAL4"/>
    <property type="match status" value="1"/>
</dbReference>
<dbReference type="PANTHER" id="PTHR47256">
    <property type="entry name" value="ZN(II)2CYS6 TRANSCRIPTION FACTOR (EUROFUNG)-RELATED"/>
    <property type="match status" value="1"/>
</dbReference>
<keyword evidence="1" id="KW-0479">Metal-binding</keyword>
<feature type="compositionally biased region" description="Basic and acidic residues" evidence="3">
    <location>
        <begin position="193"/>
        <end position="204"/>
    </location>
</feature>
<dbReference type="EMBL" id="MU853862">
    <property type="protein sequence ID" value="KAK3937143.1"/>
    <property type="molecule type" value="Genomic_DNA"/>
</dbReference>
<sequence>MARLPSLLPRPETGRAPPTSTTQLPARRRAGVSVACNTCRAKKQRCDGQRPKCSSCVIRNWECSYDRRADERQKIREEGKRLEITAAEAIRLFEILKSKSAPVANDALRSIRDGQVPQSIIRAIDGAVAVANLQHHSLPRSPSPYRTAWPTQTQLESELANLHRNAFPPLPPLDVAKVDLKLIGIDLGAARDERESQLVSRDDPNMTMNQPGEPSGSGYYLSPPRSNLQSRRRTASPPLSDDDDAESPPAPRKYSDERLARIDMKRWTNVPVENDFAARAIQLYLKEELPLVGFLDPDRFLDDMVAGRTRFCSKLLVHALMAWACQAYAYDDKTDRAASFSFMFFDAAVRLWQDEAGPSSLRVALNQNDAELTTASAMMLLAMTANHLGRDKRGQEFLGESARICRRLLLVDLESEPKTPWYGLDFQDEDVRESASITAWSTFNWQTLHSFYFHQPPRIKRPPWLPIPKPDRNDVPQSPDDDQSMDGYSPIPPRRRRRRRWLGHMGHTFEALCKFWAIMHEMVWAYYTDDIHSRNKTIEIAERLYQKLLAWADQLPDDLARTCPAPQSQAICIHIWYHTAVLDLFRPFLDSPQPLKLATFSYIDSTPRAVFGASVSQLKRLIYIYRSTYEVADFSALYQSGLLYLINAILEDVNKWELFSENEAKFYFYLCIRAYELLALHVPVIGVGIVGGIYSIALKRFRNDSRIPKDVDFPSHALSILQRIQKRSKKAMLRDSKGIKSEYPIDLKAAQENLEAASMEKLAGEAEKFVMSNQGIITGDSPED</sequence>
<dbReference type="Gene3D" id="4.10.240.10">
    <property type="entry name" value="Zn(2)-C6 fungal-type DNA-binding domain"/>
    <property type="match status" value="1"/>
</dbReference>
<dbReference type="GO" id="GO:0003677">
    <property type="term" value="F:DNA binding"/>
    <property type="evidence" value="ECO:0007669"/>
    <property type="project" value="InterPro"/>
</dbReference>
<keyword evidence="2" id="KW-0539">Nucleus</keyword>
<dbReference type="CDD" id="cd12148">
    <property type="entry name" value="fungal_TF_MHR"/>
    <property type="match status" value="1"/>
</dbReference>
<evidence type="ECO:0000256" key="3">
    <source>
        <dbReference type="SAM" id="MobiDB-lite"/>
    </source>
</evidence>
<keyword evidence="4" id="KW-1133">Transmembrane helix</keyword>
<feature type="region of interest" description="Disordered" evidence="3">
    <location>
        <begin position="193"/>
        <end position="255"/>
    </location>
</feature>
<dbReference type="PROSITE" id="PS00463">
    <property type="entry name" value="ZN2_CY6_FUNGAL_1"/>
    <property type="match status" value="1"/>
</dbReference>
<reference evidence="7" key="1">
    <citation type="journal article" date="2023" name="Mol. Phylogenet. Evol.">
        <title>Genome-scale phylogeny and comparative genomics of the fungal order Sordariales.</title>
        <authorList>
            <person name="Hensen N."/>
            <person name="Bonometti L."/>
            <person name="Westerberg I."/>
            <person name="Brannstrom I.O."/>
            <person name="Guillou S."/>
            <person name="Cros-Aarteil S."/>
            <person name="Calhoun S."/>
            <person name="Haridas S."/>
            <person name="Kuo A."/>
            <person name="Mondo S."/>
            <person name="Pangilinan J."/>
            <person name="Riley R."/>
            <person name="LaButti K."/>
            <person name="Andreopoulos B."/>
            <person name="Lipzen A."/>
            <person name="Chen C."/>
            <person name="Yan M."/>
            <person name="Daum C."/>
            <person name="Ng V."/>
            <person name="Clum A."/>
            <person name="Steindorff A."/>
            <person name="Ohm R.A."/>
            <person name="Martin F."/>
            <person name="Silar P."/>
            <person name="Natvig D.O."/>
            <person name="Lalanne C."/>
            <person name="Gautier V."/>
            <person name="Ament-Velasquez S.L."/>
            <person name="Kruys A."/>
            <person name="Hutchinson M.I."/>
            <person name="Powell A.J."/>
            <person name="Barry K."/>
            <person name="Miller A.N."/>
            <person name="Grigoriev I.V."/>
            <person name="Debuchy R."/>
            <person name="Gladieux P."/>
            <person name="Hiltunen Thoren M."/>
            <person name="Johannesson H."/>
        </authorList>
    </citation>
    <scope>NUCLEOTIDE SEQUENCE [LARGE SCALE GENOMIC DNA]</scope>
    <source>
        <strain evidence="7">CBS 340.73</strain>
    </source>
</reference>
<feature type="region of interest" description="Disordered" evidence="3">
    <location>
        <begin position="463"/>
        <end position="493"/>
    </location>
</feature>
<dbReference type="InterPro" id="IPR036864">
    <property type="entry name" value="Zn2-C6_fun-type_DNA-bd_sf"/>
</dbReference>
<evidence type="ECO:0000256" key="1">
    <source>
        <dbReference type="ARBA" id="ARBA00022723"/>
    </source>
</evidence>
<accession>A0AAN6S224</accession>
<comment type="caution">
    <text evidence="6">The sequence shown here is derived from an EMBL/GenBank/DDBJ whole genome shotgun (WGS) entry which is preliminary data.</text>
</comment>
<name>A0AAN6S224_9PEZI</name>
<evidence type="ECO:0000313" key="7">
    <source>
        <dbReference type="Proteomes" id="UP001303473"/>
    </source>
</evidence>
<protein>
    <recommendedName>
        <fullName evidence="5">Zn(2)-C6 fungal-type domain-containing protein</fullName>
    </recommendedName>
</protein>
<dbReference type="PROSITE" id="PS50048">
    <property type="entry name" value="ZN2_CY6_FUNGAL_2"/>
    <property type="match status" value="1"/>
</dbReference>
<dbReference type="Proteomes" id="UP001303473">
    <property type="component" value="Unassembled WGS sequence"/>
</dbReference>
<dbReference type="Pfam" id="PF00172">
    <property type="entry name" value="Zn_clus"/>
    <property type="match status" value="1"/>
</dbReference>
<dbReference type="GO" id="GO:0000981">
    <property type="term" value="F:DNA-binding transcription factor activity, RNA polymerase II-specific"/>
    <property type="evidence" value="ECO:0007669"/>
    <property type="project" value="InterPro"/>
</dbReference>
<dbReference type="GO" id="GO:0006351">
    <property type="term" value="P:DNA-templated transcription"/>
    <property type="evidence" value="ECO:0007669"/>
    <property type="project" value="InterPro"/>
</dbReference>
<dbReference type="InterPro" id="IPR007219">
    <property type="entry name" value="XnlR_reg_dom"/>
</dbReference>
<feature type="region of interest" description="Disordered" evidence="3">
    <location>
        <begin position="1"/>
        <end position="28"/>
    </location>
</feature>
<feature type="transmembrane region" description="Helical" evidence="4">
    <location>
        <begin position="677"/>
        <end position="697"/>
    </location>
</feature>
<dbReference type="GO" id="GO:0008270">
    <property type="term" value="F:zinc ion binding"/>
    <property type="evidence" value="ECO:0007669"/>
    <property type="project" value="InterPro"/>
</dbReference>
<dbReference type="InterPro" id="IPR053187">
    <property type="entry name" value="Notoamide_regulator"/>
</dbReference>
<proteinExistence type="predicted"/>
<dbReference type="InterPro" id="IPR001138">
    <property type="entry name" value="Zn2Cys6_DnaBD"/>
</dbReference>
<gene>
    <name evidence="6" type="ORF">QBC46DRAFT_393363</name>
</gene>
<keyword evidence="7" id="KW-1185">Reference proteome</keyword>
<evidence type="ECO:0000256" key="4">
    <source>
        <dbReference type="SAM" id="Phobius"/>
    </source>
</evidence>
<dbReference type="SUPFAM" id="SSF57701">
    <property type="entry name" value="Zn2/Cys6 DNA-binding domain"/>
    <property type="match status" value="1"/>
</dbReference>
<feature type="domain" description="Zn(2)-C6 fungal-type" evidence="5">
    <location>
        <begin position="35"/>
        <end position="65"/>
    </location>
</feature>
<organism evidence="6 7">
    <name type="scientific">Diplogelasinospora grovesii</name>
    <dbReference type="NCBI Taxonomy" id="303347"/>
    <lineage>
        <taxon>Eukaryota</taxon>
        <taxon>Fungi</taxon>
        <taxon>Dikarya</taxon>
        <taxon>Ascomycota</taxon>
        <taxon>Pezizomycotina</taxon>
        <taxon>Sordariomycetes</taxon>
        <taxon>Sordariomycetidae</taxon>
        <taxon>Sordariales</taxon>
        <taxon>Diplogelasinosporaceae</taxon>
        <taxon>Diplogelasinospora</taxon>
    </lineage>
</organism>
<dbReference type="Pfam" id="PF04082">
    <property type="entry name" value="Fungal_trans"/>
    <property type="match status" value="1"/>
</dbReference>
<evidence type="ECO:0000313" key="6">
    <source>
        <dbReference type="EMBL" id="KAK3937143.1"/>
    </source>
</evidence>
<dbReference type="PANTHER" id="PTHR47256:SF1">
    <property type="entry name" value="ZN(II)2CYS6 TRANSCRIPTION FACTOR (EUROFUNG)"/>
    <property type="match status" value="1"/>
</dbReference>
<keyword evidence="4" id="KW-0812">Transmembrane</keyword>
<keyword evidence="4" id="KW-0472">Membrane</keyword>
<dbReference type="AlphaFoldDB" id="A0AAN6S224"/>